<dbReference type="InterPro" id="IPR041154">
    <property type="entry name" value="AglB_P1"/>
</dbReference>
<feature type="transmembrane region" description="Helical" evidence="17">
    <location>
        <begin position="115"/>
        <end position="133"/>
    </location>
</feature>
<evidence type="ECO:0000256" key="7">
    <source>
        <dbReference type="ARBA" id="ARBA00022676"/>
    </source>
</evidence>
<dbReference type="NCBIfam" id="TIGR04154">
    <property type="entry name" value="archaeo_STT3"/>
    <property type="match status" value="1"/>
</dbReference>
<evidence type="ECO:0000256" key="16">
    <source>
        <dbReference type="ARBA" id="ARBA00034066"/>
    </source>
</evidence>
<dbReference type="PANTHER" id="PTHR13872:SF1">
    <property type="entry name" value="DOLICHYL-DIPHOSPHOOLIGOSACCHARIDE--PROTEIN GLYCOSYLTRANSFERASE SUBUNIT STT3B"/>
    <property type="match status" value="1"/>
</dbReference>
<comment type="caution">
    <text evidence="21">The sequence shown here is derived from an EMBL/GenBank/DDBJ whole genome shotgun (WGS) entry which is preliminary data.</text>
</comment>
<organism evidence="21 22">
    <name type="scientific">Candidatus Syntropharchaeum caldarium</name>
    <dbReference type="NCBI Taxonomy" id="1838285"/>
    <lineage>
        <taxon>Archaea</taxon>
        <taxon>Methanobacteriati</taxon>
        <taxon>Methanobacteriota</taxon>
        <taxon>Stenosarchaea group</taxon>
        <taxon>Methanomicrobia</taxon>
        <taxon>Methanosarcinales</taxon>
        <taxon>ANME-2 cluster</taxon>
        <taxon>Candidatus Syntropharchaeum</taxon>
    </lineage>
</organism>
<dbReference type="InterPro" id="IPR048307">
    <property type="entry name" value="STT3_N"/>
</dbReference>
<dbReference type="InterPro" id="IPR054479">
    <property type="entry name" value="AglB-like_core"/>
</dbReference>
<evidence type="ECO:0000256" key="10">
    <source>
        <dbReference type="ARBA" id="ARBA00022723"/>
    </source>
</evidence>
<comment type="similarity">
    <text evidence="5">Belongs to the STT3 family.</text>
</comment>
<feature type="transmembrane region" description="Helical" evidence="17">
    <location>
        <begin position="210"/>
        <end position="243"/>
    </location>
</feature>
<feature type="transmembrane region" description="Helical" evidence="17">
    <location>
        <begin position="139"/>
        <end position="157"/>
    </location>
</feature>
<accession>A0A1F2P971</accession>
<keyword evidence="14" id="KW-0464">Manganese</keyword>
<feature type="transmembrane region" description="Helical" evidence="17">
    <location>
        <begin position="284"/>
        <end position="303"/>
    </location>
</feature>
<evidence type="ECO:0000256" key="15">
    <source>
        <dbReference type="ARBA" id="ARBA00030679"/>
    </source>
</evidence>
<evidence type="ECO:0000259" key="20">
    <source>
        <dbReference type="Pfam" id="PF22627"/>
    </source>
</evidence>
<feature type="transmembrane region" description="Helical" evidence="17">
    <location>
        <begin position="490"/>
        <end position="511"/>
    </location>
</feature>
<proteinExistence type="inferred from homology"/>
<comment type="pathway">
    <text evidence="4">Protein modification; protein glycosylation.</text>
</comment>
<feature type="transmembrane region" description="Helical" evidence="17">
    <location>
        <begin position="9"/>
        <end position="30"/>
    </location>
</feature>
<keyword evidence="12 17" id="KW-1133">Transmembrane helix</keyword>
<evidence type="ECO:0000256" key="9">
    <source>
        <dbReference type="ARBA" id="ARBA00022692"/>
    </source>
</evidence>
<evidence type="ECO:0000256" key="4">
    <source>
        <dbReference type="ARBA" id="ARBA00004922"/>
    </source>
</evidence>
<dbReference type="AlphaFoldDB" id="A0A1F2P971"/>
<dbReference type="GO" id="GO:0004576">
    <property type="term" value="F:oligosaccharyl transferase activity"/>
    <property type="evidence" value="ECO:0007669"/>
    <property type="project" value="InterPro"/>
</dbReference>
<evidence type="ECO:0000313" key="22">
    <source>
        <dbReference type="Proteomes" id="UP000186940"/>
    </source>
</evidence>
<keyword evidence="7" id="KW-0328">Glycosyltransferase</keyword>
<evidence type="ECO:0000256" key="11">
    <source>
        <dbReference type="ARBA" id="ARBA00022842"/>
    </source>
</evidence>
<feature type="transmembrane region" description="Helical" evidence="17">
    <location>
        <begin position="416"/>
        <end position="432"/>
    </location>
</feature>
<keyword evidence="10" id="KW-0479">Metal-binding</keyword>
<evidence type="ECO:0000259" key="19">
    <source>
        <dbReference type="Pfam" id="PF18079"/>
    </source>
</evidence>
<dbReference type="Gene3D" id="2.60.40.3390">
    <property type="match status" value="1"/>
</dbReference>
<feature type="domain" description="Archaeal glycosylation protein B peripheral" evidence="19">
    <location>
        <begin position="757"/>
        <end position="835"/>
    </location>
</feature>
<dbReference type="GO" id="GO:0046872">
    <property type="term" value="F:metal ion binding"/>
    <property type="evidence" value="ECO:0007669"/>
    <property type="project" value="UniProtKB-KW"/>
</dbReference>
<dbReference type="InterPro" id="IPR026410">
    <property type="entry name" value="OlisacTrfase_arch"/>
</dbReference>
<evidence type="ECO:0000313" key="21">
    <source>
        <dbReference type="EMBL" id="OFV67634.1"/>
    </source>
</evidence>
<feature type="transmembrane region" description="Helical" evidence="17">
    <location>
        <begin position="85"/>
        <end position="103"/>
    </location>
</feature>
<keyword evidence="11" id="KW-0460">Magnesium</keyword>
<comment type="cofactor">
    <cofactor evidence="2">
        <name>Mg(2+)</name>
        <dbReference type="ChEBI" id="CHEBI:18420"/>
    </cofactor>
</comment>
<reference evidence="21" key="1">
    <citation type="submission" date="2016-05" db="EMBL/GenBank/DDBJ databases">
        <title>Microbial consortia oxidize butane by reversing methanogenesis.</title>
        <authorList>
            <person name="Laso-Perez R."/>
            <person name="Richter M."/>
            <person name="Wegener G."/>
            <person name="Musat F."/>
        </authorList>
    </citation>
    <scope>NUCLEOTIDE SEQUENCE [LARGE SCALE GENOMIC DNA]</scope>
    <source>
        <strain evidence="21">BOX2</strain>
    </source>
</reference>
<evidence type="ECO:0000256" key="3">
    <source>
        <dbReference type="ARBA" id="ARBA00004651"/>
    </source>
</evidence>
<feature type="transmembrane region" description="Helical" evidence="17">
    <location>
        <begin position="438"/>
        <end position="457"/>
    </location>
</feature>
<keyword evidence="13 17" id="KW-0472">Membrane</keyword>
<keyword evidence="9 17" id="KW-0812">Transmembrane</keyword>
<protein>
    <recommendedName>
        <fullName evidence="6">dolichyl-phosphooligosaccharide-protein glycotransferase</fullName>
        <ecNumber evidence="6">2.4.99.21</ecNumber>
    </recommendedName>
    <alternativeName>
        <fullName evidence="15">Oligosaccharyl transferase</fullName>
    </alternativeName>
</protein>
<evidence type="ECO:0000256" key="14">
    <source>
        <dbReference type="ARBA" id="ARBA00023211"/>
    </source>
</evidence>
<dbReference type="EC" id="2.4.99.21" evidence="6"/>
<evidence type="ECO:0000256" key="1">
    <source>
        <dbReference type="ARBA" id="ARBA00001936"/>
    </source>
</evidence>
<dbReference type="Pfam" id="PF18079">
    <property type="entry name" value="AglB_L1"/>
    <property type="match status" value="1"/>
</dbReference>
<name>A0A1F2P971_9EURY</name>
<feature type="transmembrane region" description="Helical" evidence="17">
    <location>
        <begin position="386"/>
        <end position="409"/>
    </location>
</feature>
<evidence type="ECO:0000256" key="2">
    <source>
        <dbReference type="ARBA" id="ARBA00001946"/>
    </source>
</evidence>
<dbReference type="UniPathway" id="UPA00378"/>
<keyword evidence="22" id="KW-1185">Reference proteome</keyword>
<dbReference type="InterPro" id="IPR003674">
    <property type="entry name" value="Oligo_trans_STT3"/>
</dbReference>
<keyword evidence="8 21" id="KW-0808">Transferase</keyword>
<dbReference type="Pfam" id="PF22627">
    <property type="entry name" value="AglB_core-like"/>
    <property type="match status" value="1"/>
</dbReference>
<comment type="cofactor">
    <cofactor evidence="1">
        <name>Mn(2+)</name>
        <dbReference type="ChEBI" id="CHEBI:29035"/>
    </cofactor>
</comment>
<sequence length="839" mass="94323">MQNPFKDQYTVITFIYGILVAIITGIAFYIRCLPKADVFGGSFVKFGGNDPWYNMRIVENTLTHFPHRINFDAYTYFPHGQYHPFAFLFDQILAFIIWVAGLGSPSHELMELIGAYYPAVLGALTVIPVYIIGKEIYNRNVGILSAALIAVLPGQFLSRSLLGFTDHHVMETLFATWVIAFFVIAVKSAQDRVTMDHILNKDLNHLKKPIFYSILTGIMLGSYILAWKGGVLSVLVILVYLLLQAVIDHMKGKDLAWLLLISIPAFVIAILMILPYLAPSTIDIRTVAALAASILGVAIFAGISHLLRVKEIERAAYPFVLIVLAGTGLFAFSIIAPDLYHSMMAMFNVFSPKAGSLTVAEIHPMTVIHPDPLNRPDYVNIGGCEAWVWFTTPFFIAFIAYAWIVYNLLFKGGKGEELLLITWSALMLYASFGQNRFAAYYAVNVALLTGFLAWKFIEFGAPSTVHEPVKADAKKRHEPKAHKYSFLKKYINLDLVLIFIIIFVVIFYPPIFTPRTGALDSARYTGGPQTDWYESLTWMRENTPDFATDSFNYYTLYPDIPRGEDYPYPSNAYGVMSWWDYGHWITRIAHRIPIANPFQAGIGGPHQGDRPGACVFFITRNETVANEVMDALGGRYVISDFMMADAWNAVYNKFGAMTVWAGDTDGYYGRILNEKGQYETVLTEKYYSTMEARLHILDGTWIERIEPLKNYRLIHESKSMMPITIGDDPIRFVKIFEYVKGADLVVTPSPGLNETFATVTVEVLTNQGRTFNYTQPATLADDGKFHFTLPYSTEGPIEGETQFDTAPTGPYTIEVGNVTREVRVTERDVLDGGLIEVNM</sequence>
<dbReference type="PANTHER" id="PTHR13872">
    <property type="entry name" value="DOLICHYL-DIPHOSPHOOLIGOSACCHARIDE--PROTEIN GLYCOSYLTRANSFERASE SUBUNIT"/>
    <property type="match status" value="1"/>
</dbReference>
<dbReference type="Proteomes" id="UP000186940">
    <property type="component" value="Unassembled WGS sequence"/>
</dbReference>
<evidence type="ECO:0000256" key="8">
    <source>
        <dbReference type="ARBA" id="ARBA00022679"/>
    </source>
</evidence>
<comment type="catalytic activity">
    <reaction evidence="16">
        <text>an archaeal dolichyl phosphooligosaccharide + [protein]-L-asparagine = an archaeal dolichyl phosphate + a glycoprotein with the oligosaccharide chain attached by N-beta-D-glycosyl linkage to a protein L-asparagine.</text>
        <dbReference type="EC" id="2.4.99.21"/>
    </reaction>
</comment>
<evidence type="ECO:0000256" key="13">
    <source>
        <dbReference type="ARBA" id="ARBA00023136"/>
    </source>
</evidence>
<evidence type="ECO:0000256" key="6">
    <source>
        <dbReference type="ARBA" id="ARBA00012602"/>
    </source>
</evidence>
<feature type="domain" description="Oligosaccharyl transferase STT3 N-terminal" evidence="18">
    <location>
        <begin position="48"/>
        <end position="351"/>
    </location>
</feature>
<dbReference type="STRING" id="1838285.SCAL_001009"/>
<dbReference type="EMBL" id="LYOS01000003">
    <property type="protein sequence ID" value="OFV67634.1"/>
    <property type="molecule type" value="Genomic_DNA"/>
</dbReference>
<gene>
    <name evidence="21" type="ORF">SCAL_001009</name>
</gene>
<feature type="transmembrane region" description="Helical" evidence="17">
    <location>
        <begin position="169"/>
        <end position="190"/>
    </location>
</feature>
<evidence type="ECO:0000256" key="17">
    <source>
        <dbReference type="SAM" id="Phobius"/>
    </source>
</evidence>
<dbReference type="Pfam" id="PF02516">
    <property type="entry name" value="STT3"/>
    <property type="match status" value="1"/>
</dbReference>
<evidence type="ECO:0000256" key="12">
    <source>
        <dbReference type="ARBA" id="ARBA00022989"/>
    </source>
</evidence>
<feature type="transmembrane region" description="Helical" evidence="17">
    <location>
        <begin position="255"/>
        <end position="278"/>
    </location>
</feature>
<feature type="transmembrane region" description="Helical" evidence="17">
    <location>
        <begin position="315"/>
        <end position="336"/>
    </location>
</feature>
<evidence type="ECO:0000256" key="5">
    <source>
        <dbReference type="ARBA" id="ARBA00010810"/>
    </source>
</evidence>
<evidence type="ECO:0000259" key="18">
    <source>
        <dbReference type="Pfam" id="PF02516"/>
    </source>
</evidence>
<dbReference type="GO" id="GO:0005886">
    <property type="term" value="C:plasma membrane"/>
    <property type="evidence" value="ECO:0007669"/>
    <property type="project" value="UniProtKB-SubCell"/>
</dbReference>
<comment type="subcellular location">
    <subcellularLocation>
        <location evidence="3">Cell membrane</location>
        <topology evidence="3">Multi-pass membrane protein</topology>
    </subcellularLocation>
</comment>
<feature type="domain" description="AglB-like core" evidence="20">
    <location>
        <begin position="530"/>
        <end position="643"/>
    </location>
</feature>
<dbReference type="Gene3D" id="3.40.50.12610">
    <property type="match status" value="1"/>
</dbReference>